<dbReference type="Gene3D" id="3.10.450.50">
    <property type="match status" value="1"/>
</dbReference>
<accession>S4S393</accession>
<proteinExistence type="predicted"/>
<reference evidence="2" key="1">
    <citation type="journal article" date="2013" name="Metab. Eng.">
        <title>Deciphering and engineering of the final step halogenase for improved chlortetracycline biosynthesis in industrial Streptomyces aureofaciens.</title>
        <authorList>
            <person name="Zhu T."/>
            <person name="Cheng X."/>
            <person name="Liu Y."/>
            <person name="Deng Z."/>
            <person name="You D."/>
        </authorList>
    </citation>
    <scope>NUCLEOTIDE SEQUENCE</scope>
    <source>
        <strain evidence="2">F3</strain>
    </source>
</reference>
<protein>
    <submittedName>
        <fullName evidence="2">CtcH</fullName>
    </submittedName>
</protein>
<dbReference type="Pfam" id="PF13577">
    <property type="entry name" value="SnoaL_4"/>
    <property type="match status" value="1"/>
</dbReference>
<name>S4S393_KITAU</name>
<dbReference type="CDD" id="cd00531">
    <property type="entry name" value="NTF2_like"/>
    <property type="match status" value="1"/>
</dbReference>
<sequence>MGASALPNHRRNEEARSMTGSLYEEVQHFYGRQMRHLDEGEVTEWAATFTEDGVFAANARPHPQEGRAAIEQGAREAAQRLADAGIRHRHWLGMLEVAAQPDGLVLAKTYALIVATPKGGPAAVHLSCSCEDQLVRVDGELKVRHRQVHRDDLPA</sequence>
<feature type="domain" description="SnoaL-like" evidence="1">
    <location>
        <begin position="23"/>
        <end position="146"/>
    </location>
</feature>
<organism evidence="2">
    <name type="scientific">Kitasatospora aureofaciens</name>
    <name type="common">Streptomyces aureofaciens</name>
    <dbReference type="NCBI Taxonomy" id="1894"/>
    <lineage>
        <taxon>Bacteria</taxon>
        <taxon>Bacillati</taxon>
        <taxon>Actinomycetota</taxon>
        <taxon>Actinomycetes</taxon>
        <taxon>Kitasatosporales</taxon>
        <taxon>Streptomycetaceae</taxon>
        <taxon>Kitasatospora</taxon>
    </lineage>
</organism>
<dbReference type="InterPro" id="IPR037401">
    <property type="entry name" value="SnoaL-like"/>
</dbReference>
<dbReference type="SUPFAM" id="SSF54427">
    <property type="entry name" value="NTF2-like"/>
    <property type="match status" value="1"/>
</dbReference>
<evidence type="ECO:0000313" key="2">
    <source>
        <dbReference type="EMBL" id="AEI98651.1"/>
    </source>
</evidence>
<gene>
    <name evidence="2" type="primary">ctcH</name>
</gene>
<dbReference type="AlphaFoldDB" id="S4S393"/>
<dbReference type="EMBL" id="HM627755">
    <property type="protein sequence ID" value="AEI98651.1"/>
    <property type="molecule type" value="Genomic_DNA"/>
</dbReference>
<evidence type="ECO:0000259" key="1">
    <source>
        <dbReference type="Pfam" id="PF13577"/>
    </source>
</evidence>
<dbReference type="InterPro" id="IPR032710">
    <property type="entry name" value="NTF2-like_dom_sf"/>
</dbReference>